<proteinExistence type="predicted"/>
<dbReference type="Proteomes" id="UP000266861">
    <property type="component" value="Unassembled WGS sequence"/>
</dbReference>
<evidence type="ECO:0008006" key="3">
    <source>
        <dbReference type="Google" id="ProtNLM"/>
    </source>
</evidence>
<dbReference type="AlphaFoldDB" id="A0A397JKS3"/>
<organism evidence="1 2">
    <name type="scientific">Diversispora epigaea</name>
    <dbReference type="NCBI Taxonomy" id="1348612"/>
    <lineage>
        <taxon>Eukaryota</taxon>
        <taxon>Fungi</taxon>
        <taxon>Fungi incertae sedis</taxon>
        <taxon>Mucoromycota</taxon>
        <taxon>Glomeromycotina</taxon>
        <taxon>Glomeromycetes</taxon>
        <taxon>Diversisporales</taxon>
        <taxon>Diversisporaceae</taxon>
        <taxon>Diversispora</taxon>
    </lineage>
</organism>
<comment type="caution">
    <text evidence="1">The sequence shown here is derived from an EMBL/GenBank/DDBJ whole genome shotgun (WGS) entry which is preliminary data.</text>
</comment>
<name>A0A397JKS3_9GLOM</name>
<evidence type="ECO:0000313" key="2">
    <source>
        <dbReference type="Proteomes" id="UP000266861"/>
    </source>
</evidence>
<sequence>MHNTFLNIEQESENLQELALEILAIVQNSASCERNFTLLRLLKNNKNIQSSAFFYTWEILKCFLH</sequence>
<dbReference type="EMBL" id="PQFF01000068">
    <property type="protein sequence ID" value="RHZ85130.1"/>
    <property type="molecule type" value="Genomic_DNA"/>
</dbReference>
<accession>A0A397JKS3</accession>
<gene>
    <name evidence="1" type="ORF">Glove_71g185</name>
</gene>
<protein>
    <recommendedName>
        <fullName evidence="3">HAT C-terminal dimerisation domain-containing protein</fullName>
    </recommendedName>
</protein>
<evidence type="ECO:0000313" key="1">
    <source>
        <dbReference type="EMBL" id="RHZ85130.1"/>
    </source>
</evidence>
<keyword evidence="2" id="KW-1185">Reference proteome</keyword>
<dbReference type="OrthoDB" id="3226942at2759"/>
<reference evidence="1 2" key="1">
    <citation type="submission" date="2018-08" db="EMBL/GenBank/DDBJ databases">
        <title>Genome and evolution of the arbuscular mycorrhizal fungus Diversispora epigaea (formerly Glomus versiforme) and its bacterial endosymbionts.</title>
        <authorList>
            <person name="Sun X."/>
            <person name="Fei Z."/>
            <person name="Harrison M."/>
        </authorList>
    </citation>
    <scope>NUCLEOTIDE SEQUENCE [LARGE SCALE GENOMIC DNA]</scope>
    <source>
        <strain evidence="1 2">IT104</strain>
    </source>
</reference>